<dbReference type="InterPro" id="IPR050209">
    <property type="entry name" value="Rab_GTPases_membrane_traffic"/>
</dbReference>
<name>A0A0L0CAD8_LUCCU</name>
<proteinExistence type="predicted"/>
<protein>
    <submittedName>
        <fullName evidence="1">Uncharacterized protein</fullName>
    </submittedName>
</protein>
<dbReference type="PRINTS" id="PR00449">
    <property type="entry name" value="RASTRNSFRMNG"/>
</dbReference>
<dbReference type="GO" id="GO:0005525">
    <property type="term" value="F:GTP binding"/>
    <property type="evidence" value="ECO:0007669"/>
    <property type="project" value="InterPro"/>
</dbReference>
<dbReference type="STRING" id="7375.A0A0L0CAD8"/>
<dbReference type="Pfam" id="PF00071">
    <property type="entry name" value="Ras"/>
    <property type="match status" value="1"/>
</dbReference>
<comment type="caution">
    <text evidence="1">The sequence shown here is derived from an EMBL/GenBank/DDBJ whole genome shotgun (WGS) entry which is preliminary data.</text>
</comment>
<reference evidence="1 2" key="1">
    <citation type="journal article" date="2015" name="Nat. Commun.">
        <title>Lucilia cuprina genome unlocks parasitic fly biology to underpin future interventions.</title>
        <authorList>
            <person name="Anstead C.A."/>
            <person name="Korhonen P.K."/>
            <person name="Young N.D."/>
            <person name="Hall R.S."/>
            <person name="Jex A.R."/>
            <person name="Murali S.C."/>
            <person name="Hughes D.S."/>
            <person name="Lee S.F."/>
            <person name="Perry T."/>
            <person name="Stroehlein A.J."/>
            <person name="Ansell B.R."/>
            <person name="Breugelmans B."/>
            <person name="Hofmann A."/>
            <person name="Qu J."/>
            <person name="Dugan S."/>
            <person name="Lee S.L."/>
            <person name="Chao H."/>
            <person name="Dinh H."/>
            <person name="Han Y."/>
            <person name="Doddapaneni H.V."/>
            <person name="Worley K.C."/>
            <person name="Muzny D.M."/>
            <person name="Ioannidis P."/>
            <person name="Waterhouse R.M."/>
            <person name="Zdobnov E.M."/>
            <person name="James P.J."/>
            <person name="Bagnall N.H."/>
            <person name="Kotze A.C."/>
            <person name="Gibbs R.A."/>
            <person name="Richards S."/>
            <person name="Batterham P."/>
            <person name="Gasser R.B."/>
        </authorList>
    </citation>
    <scope>NUCLEOTIDE SEQUENCE [LARGE SCALE GENOMIC DNA]</scope>
    <source>
        <strain evidence="1 2">LS</strain>
        <tissue evidence="1">Full body</tissue>
    </source>
</reference>
<organism evidence="1 2">
    <name type="scientific">Lucilia cuprina</name>
    <name type="common">Green bottle fly</name>
    <name type="synonym">Australian sheep blowfly</name>
    <dbReference type="NCBI Taxonomy" id="7375"/>
    <lineage>
        <taxon>Eukaryota</taxon>
        <taxon>Metazoa</taxon>
        <taxon>Ecdysozoa</taxon>
        <taxon>Arthropoda</taxon>
        <taxon>Hexapoda</taxon>
        <taxon>Insecta</taxon>
        <taxon>Pterygota</taxon>
        <taxon>Neoptera</taxon>
        <taxon>Endopterygota</taxon>
        <taxon>Diptera</taxon>
        <taxon>Brachycera</taxon>
        <taxon>Muscomorpha</taxon>
        <taxon>Oestroidea</taxon>
        <taxon>Calliphoridae</taxon>
        <taxon>Luciliinae</taxon>
        <taxon>Lucilia</taxon>
    </lineage>
</organism>
<dbReference type="SMART" id="SM00173">
    <property type="entry name" value="RAS"/>
    <property type="match status" value="1"/>
</dbReference>
<dbReference type="PROSITE" id="PS51419">
    <property type="entry name" value="RAB"/>
    <property type="match status" value="1"/>
</dbReference>
<dbReference type="Proteomes" id="UP000037069">
    <property type="component" value="Unassembled WGS sequence"/>
</dbReference>
<keyword evidence="2" id="KW-1185">Reference proteome</keyword>
<sequence length="211" mass="24476">MVRESFSNLQKWIEEVRRYTASSVMLIVVGNKCDLEDEREVEFEEAQQMCQYIPEVLLVMETSAKENRNVDDAFVTLASELKRRIDTSIRQEENADDEAIKLGHSKPLRQCSSSCNLTFRISEIDLNLIGFETDILLLCFNVRNITNGTNVNKFVFQFYVILAFLLLRTCRFVSFVLPLPADELINGFIHQYSFMQFRIGTHQVVPRYVKG</sequence>
<dbReference type="GO" id="GO:0003924">
    <property type="term" value="F:GTPase activity"/>
    <property type="evidence" value="ECO:0007669"/>
    <property type="project" value="InterPro"/>
</dbReference>
<dbReference type="Gene3D" id="3.40.50.300">
    <property type="entry name" value="P-loop containing nucleotide triphosphate hydrolases"/>
    <property type="match status" value="1"/>
</dbReference>
<dbReference type="AlphaFoldDB" id="A0A0L0CAD8"/>
<dbReference type="InterPro" id="IPR027417">
    <property type="entry name" value="P-loop_NTPase"/>
</dbReference>
<dbReference type="InterPro" id="IPR001806">
    <property type="entry name" value="Small_GTPase"/>
</dbReference>
<dbReference type="EMBL" id="JRES01000681">
    <property type="protein sequence ID" value="KNC29205.1"/>
    <property type="molecule type" value="Genomic_DNA"/>
</dbReference>
<dbReference type="PROSITE" id="PS51421">
    <property type="entry name" value="RAS"/>
    <property type="match status" value="1"/>
</dbReference>
<accession>A0A0L0CAD8</accession>
<dbReference type="OrthoDB" id="9989112at2759"/>
<gene>
    <name evidence="1" type="ORF">FF38_01410</name>
</gene>
<dbReference type="SMART" id="SM00175">
    <property type="entry name" value="RAB"/>
    <property type="match status" value="1"/>
</dbReference>
<evidence type="ECO:0000313" key="2">
    <source>
        <dbReference type="Proteomes" id="UP000037069"/>
    </source>
</evidence>
<dbReference type="PANTHER" id="PTHR47979">
    <property type="entry name" value="DRAB11-RELATED"/>
    <property type="match status" value="1"/>
</dbReference>
<evidence type="ECO:0000313" key="1">
    <source>
        <dbReference type="EMBL" id="KNC29205.1"/>
    </source>
</evidence>
<dbReference type="SUPFAM" id="SSF52540">
    <property type="entry name" value="P-loop containing nucleoside triphosphate hydrolases"/>
    <property type="match status" value="1"/>
</dbReference>